<dbReference type="EMBL" id="ML179954">
    <property type="protein sequence ID" value="THU79971.1"/>
    <property type="molecule type" value="Genomic_DNA"/>
</dbReference>
<proteinExistence type="predicted"/>
<feature type="coiled-coil region" evidence="1">
    <location>
        <begin position="282"/>
        <end position="309"/>
    </location>
</feature>
<accession>A0A4S8KVZ4</accession>
<evidence type="ECO:0000256" key="1">
    <source>
        <dbReference type="SAM" id="Coils"/>
    </source>
</evidence>
<organism evidence="2 3">
    <name type="scientific">Dendrothele bispora (strain CBS 962.96)</name>
    <dbReference type="NCBI Taxonomy" id="1314807"/>
    <lineage>
        <taxon>Eukaryota</taxon>
        <taxon>Fungi</taxon>
        <taxon>Dikarya</taxon>
        <taxon>Basidiomycota</taxon>
        <taxon>Agaricomycotina</taxon>
        <taxon>Agaricomycetes</taxon>
        <taxon>Agaricomycetidae</taxon>
        <taxon>Agaricales</taxon>
        <taxon>Agaricales incertae sedis</taxon>
        <taxon>Dendrothele</taxon>
    </lineage>
</organism>
<protein>
    <submittedName>
        <fullName evidence="2">Uncharacterized protein</fullName>
    </submittedName>
</protein>
<sequence>LVCDFSQNGTKPLRVVIEAVYIQSAELLPLHFPSVIMPSASRFRQQLHAFDKNLPRLTDDFLKSIHPPRTPLHVISNDPTHRALYLMLAKIWPAEKLEGVFVCSTGTNGCIVHHLVSINAHGQLKATCELCGIDESLPVLSVWEWAVLQDGLRRWEAQEDILRRTIDLTDEDGTPTSTPDSGDHSPIPHHFIRSILHPSTPFWVHTDDEDLKAIYNIVTYLHPERELLTAVCPHSPAGCIAFHAVTVHQGGRLYAECDSCDVKTRCHPLDVDDYYQVQKAFLHWIDQDNEQIEKEMENIRQEMTLERDA</sequence>
<feature type="non-terminal residue" evidence="2">
    <location>
        <position position="1"/>
    </location>
</feature>
<dbReference type="Proteomes" id="UP000297245">
    <property type="component" value="Unassembled WGS sequence"/>
</dbReference>
<dbReference type="AlphaFoldDB" id="A0A4S8KVZ4"/>
<evidence type="ECO:0000313" key="3">
    <source>
        <dbReference type="Proteomes" id="UP000297245"/>
    </source>
</evidence>
<keyword evidence="1" id="KW-0175">Coiled coil</keyword>
<evidence type="ECO:0000313" key="2">
    <source>
        <dbReference type="EMBL" id="THU79971.1"/>
    </source>
</evidence>
<gene>
    <name evidence="2" type="ORF">K435DRAFT_941645</name>
</gene>
<name>A0A4S8KVZ4_DENBC</name>
<reference evidence="2 3" key="1">
    <citation type="journal article" date="2019" name="Nat. Ecol. Evol.">
        <title>Megaphylogeny resolves global patterns of mushroom evolution.</title>
        <authorList>
            <person name="Varga T."/>
            <person name="Krizsan K."/>
            <person name="Foldi C."/>
            <person name="Dima B."/>
            <person name="Sanchez-Garcia M."/>
            <person name="Sanchez-Ramirez S."/>
            <person name="Szollosi G.J."/>
            <person name="Szarkandi J.G."/>
            <person name="Papp V."/>
            <person name="Albert L."/>
            <person name="Andreopoulos W."/>
            <person name="Angelini C."/>
            <person name="Antonin V."/>
            <person name="Barry K.W."/>
            <person name="Bougher N.L."/>
            <person name="Buchanan P."/>
            <person name="Buyck B."/>
            <person name="Bense V."/>
            <person name="Catcheside P."/>
            <person name="Chovatia M."/>
            <person name="Cooper J."/>
            <person name="Damon W."/>
            <person name="Desjardin D."/>
            <person name="Finy P."/>
            <person name="Geml J."/>
            <person name="Haridas S."/>
            <person name="Hughes K."/>
            <person name="Justo A."/>
            <person name="Karasinski D."/>
            <person name="Kautmanova I."/>
            <person name="Kiss B."/>
            <person name="Kocsube S."/>
            <person name="Kotiranta H."/>
            <person name="LaButti K.M."/>
            <person name="Lechner B.E."/>
            <person name="Liimatainen K."/>
            <person name="Lipzen A."/>
            <person name="Lukacs Z."/>
            <person name="Mihaltcheva S."/>
            <person name="Morgado L.N."/>
            <person name="Niskanen T."/>
            <person name="Noordeloos M.E."/>
            <person name="Ohm R.A."/>
            <person name="Ortiz-Santana B."/>
            <person name="Ovrebo C."/>
            <person name="Racz N."/>
            <person name="Riley R."/>
            <person name="Savchenko A."/>
            <person name="Shiryaev A."/>
            <person name="Soop K."/>
            <person name="Spirin V."/>
            <person name="Szebenyi C."/>
            <person name="Tomsovsky M."/>
            <person name="Tulloss R.E."/>
            <person name="Uehling J."/>
            <person name="Grigoriev I.V."/>
            <person name="Vagvolgyi C."/>
            <person name="Papp T."/>
            <person name="Martin F.M."/>
            <person name="Miettinen O."/>
            <person name="Hibbett D.S."/>
            <person name="Nagy L.G."/>
        </authorList>
    </citation>
    <scope>NUCLEOTIDE SEQUENCE [LARGE SCALE GENOMIC DNA]</scope>
    <source>
        <strain evidence="2 3">CBS 962.96</strain>
    </source>
</reference>
<keyword evidence="3" id="KW-1185">Reference proteome</keyword>